<reference evidence="2 3" key="1">
    <citation type="submission" date="2018-03" db="EMBL/GenBank/DDBJ databases">
        <title>Genomic Encyclopedia of Archaeal and Bacterial Type Strains, Phase II (KMG-II): from individual species to whole genera.</title>
        <authorList>
            <person name="Goeker M."/>
        </authorList>
    </citation>
    <scope>NUCLEOTIDE SEQUENCE [LARGE SCALE GENOMIC DNA]</scope>
    <source>
        <strain evidence="2 3">DSM 100212</strain>
    </source>
</reference>
<keyword evidence="3" id="KW-1185">Reference proteome</keyword>
<proteinExistence type="predicted"/>
<accession>A0A2T0X5T3</accession>
<protein>
    <recommendedName>
        <fullName evidence="4">Hint domain-containing protein</fullName>
    </recommendedName>
</protein>
<evidence type="ECO:0000313" key="3">
    <source>
        <dbReference type="Proteomes" id="UP000238392"/>
    </source>
</evidence>
<dbReference type="InterPro" id="IPR036844">
    <property type="entry name" value="Hint_dom_sf"/>
</dbReference>
<gene>
    <name evidence="2" type="ORF">CLV74_101370</name>
</gene>
<dbReference type="OrthoDB" id="8451433at2"/>
<organism evidence="2 3">
    <name type="scientific">Donghicola tyrosinivorans</name>
    <dbReference type="NCBI Taxonomy" id="1652492"/>
    <lineage>
        <taxon>Bacteria</taxon>
        <taxon>Pseudomonadati</taxon>
        <taxon>Pseudomonadota</taxon>
        <taxon>Alphaproteobacteria</taxon>
        <taxon>Rhodobacterales</taxon>
        <taxon>Roseobacteraceae</taxon>
        <taxon>Donghicola</taxon>
    </lineage>
</organism>
<dbReference type="SUPFAM" id="SSF51294">
    <property type="entry name" value="Hedgehog/intein (Hint) domain"/>
    <property type="match status" value="1"/>
</dbReference>
<dbReference type="AlphaFoldDB" id="A0A2T0X5T3"/>
<evidence type="ECO:0008006" key="4">
    <source>
        <dbReference type="Google" id="ProtNLM"/>
    </source>
</evidence>
<feature type="region of interest" description="Disordered" evidence="1">
    <location>
        <begin position="467"/>
        <end position="520"/>
    </location>
</feature>
<dbReference type="RefSeq" id="WP_146134885.1">
    <property type="nucleotide sequence ID" value="NZ_PVTQ01000001.1"/>
</dbReference>
<evidence type="ECO:0000256" key="1">
    <source>
        <dbReference type="SAM" id="MobiDB-lite"/>
    </source>
</evidence>
<comment type="caution">
    <text evidence="2">The sequence shown here is derived from an EMBL/GenBank/DDBJ whole genome shotgun (WGS) entry which is preliminary data.</text>
</comment>
<dbReference type="EMBL" id="PVTQ01000001">
    <property type="protein sequence ID" value="PRY94234.1"/>
    <property type="molecule type" value="Genomic_DNA"/>
</dbReference>
<evidence type="ECO:0000313" key="2">
    <source>
        <dbReference type="EMBL" id="PRY94234.1"/>
    </source>
</evidence>
<name>A0A2T0X5T3_9RHOB</name>
<feature type="compositionally biased region" description="Basic residues" evidence="1">
    <location>
        <begin position="509"/>
        <end position="520"/>
    </location>
</feature>
<sequence length="520" mass="56567">MSQFSIEVVSTDLPGNNGHAGVHIVDQDGSVVASIHGGPATGIGSSERGFGNAAYRDDVPLVVNMGGGNFSLGDQGYTPEHRHTLVSGLTRQEAIQILDDAGRGANALFGNDTAYQAAYHPGDLPLYERITGSVVAGNQNALFQNSNSVAYVVAREVEFYAQSVYQAGTVTPVDWENWPVALPGYLGGWYGELQRVNGSAQNNQCFKADTPIQMWPLDPSIKPRADGTYDEQLVLSKVWEKPISEIRVGDLVVSYDDKGRIKPGPVTRTMTNTATHLLDFWNTGVTPGHAYYCADGKFKDQHVPLMDILRTDGAIMRADGTMIRAATNCKVGSMGDRMIHASATVQKTDGTWTEPKPGKVRFGTRIILPDGTHVSFMEMAASEGWKVTDDGYMVGRMKGEDGTVEERAFHFPYSHGEELPKPEDYILARSDVTLEAIYAAGEWEQIGTRMPAPVGMFGLNTNHTSTLLQPSKPEPNIPPAFAGHPDAPRHPQGHSMNRKQRKAMEARQRKAAKSGKRIAG</sequence>
<dbReference type="Gene3D" id="2.170.16.10">
    <property type="entry name" value="Hedgehog/Intein (Hint) domain"/>
    <property type="match status" value="1"/>
</dbReference>
<dbReference type="Proteomes" id="UP000238392">
    <property type="component" value="Unassembled WGS sequence"/>
</dbReference>